<dbReference type="InterPro" id="IPR036133">
    <property type="entry name" value="EB1_C_sf"/>
</dbReference>
<evidence type="ECO:0000256" key="6">
    <source>
        <dbReference type="ARBA" id="ARBA00022776"/>
    </source>
</evidence>
<dbReference type="GO" id="GO:0030473">
    <property type="term" value="P:nuclear migration along microtubule"/>
    <property type="evidence" value="ECO:0007669"/>
    <property type="project" value="EnsemblFungi"/>
</dbReference>
<dbReference type="OMA" id="WIKRFWD"/>
<evidence type="ECO:0000256" key="10">
    <source>
        <dbReference type="SAM" id="MobiDB-lite"/>
    </source>
</evidence>
<dbReference type="RefSeq" id="XP_001643055.1">
    <property type="nucleotide sequence ID" value="XM_001643005.1"/>
</dbReference>
<dbReference type="SUPFAM" id="SSF140612">
    <property type="entry name" value="EB1 dimerisation domain-like"/>
    <property type="match status" value="1"/>
</dbReference>
<dbReference type="GO" id="GO:0007020">
    <property type="term" value="P:microtubule nucleation"/>
    <property type="evidence" value="ECO:0007669"/>
    <property type="project" value="EnsemblFungi"/>
</dbReference>
<keyword evidence="5 9" id="KW-0493">Microtubule</keyword>
<dbReference type="GO" id="GO:0005881">
    <property type="term" value="C:cytoplasmic microtubule"/>
    <property type="evidence" value="ECO:0007669"/>
    <property type="project" value="EnsemblFungi"/>
</dbReference>
<evidence type="ECO:0000259" key="11">
    <source>
        <dbReference type="PROSITE" id="PS50021"/>
    </source>
</evidence>
<dbReference type="InterPro" id="IPR004953">
    <property type="entry name" value="EB1_C"/>
</dbReference>
<keyword evidence="8" id="KW-0131">Cell cycle</keyword>
<dbReference type="GeneID" id="5543270"/>
<feature type="domain" description="EB1 C-terminal" evidence="12">
    <location>
        <begin position="193"/>
        <end position="279"/>
    </location>
</feature>
<feature type="region of interest" description="Disordered" evidence="10">
    <location>
        <begin position="115"/>
        <end position="164"/>
    </location>
</feature>
<evidence type="ECO:0000256" key="5">
    <source>
        <dbReference type="ARBA" id="ARBA00022701"/>
    </source>
</evidence>
<reference evidence="13 14" key="1">
    <citation type="journal article" date="2007" name="Proc. Natl. Acad. Sci. U.S.A.">
        <title>Independent sorting-out of thousands of duplicated gene pairs in two yeast species descended from a whole-genome duplication.</title>
        <authorList>
            <person name="Scannell D.R."/>
            <person name="Frank A.C."/>
            <person name="Conant G.C."/>
            <person name="Byrne K.P."/>
            <person name="Woolfit M."/>
            <person name="Wolfe K.H."/>
        </authorList>
    </citation>
    <scope>NUCLEOTIDE SEQUENCE [LARGE SCALE GENOMIC DNA]</scope>
    <source>
        <strain evidence="14">ATCC 22028 / DSM 70294 / BCRC 21397 / CBS 2163 / NBRC 10782 / NRRL Y-8283 / UCD 57-17</strain>
    </source>
</reference>
<dbReference type="GO" id="GO:0000922">
    <property type="term" value="C:spindle pole"/>
    <property type="evidence" value="ECO:0007669"/>
    <property type="project" value="EnsemblFungi"/>
</dbReference>
<evidence type="ECO:0000313" key="13">
    <source>
        <dbReference type="EMBL" id="EDO15197.1"/>
    </source>
</evidence>
<dbReference type="GO" id="GO:0007026">
    <property type="term" value="P:negative regulation of microtubule depolymerization"/>
    <property type="evidence" value="ECO:0007669"/>
    <property type="project" value="EnsemblFungi"/>
</dbReference>
<dbReference type="GO" id="GO:1904825">
    <property type="term" value="P:protein localization to microtubule plus-end"/>
    <property type="evidence" value="ECO:0007669"/>
    <property type="project" value="EnsemblFungi"/>
</dbReference>
<evidence type="ECO:0000256" key="3">
    <source>
        <dbReference type="ARBA" id="ARBA00022490"/>
    </source>
</evidence>
<gene>
    <name evidence="13" type="ORF">Kpol_401p2</name>
</gene>
<feature type="compositionally biased region" description="Low complexity" evidence="10">
    <location>
        <begin position="124"/>
        <end position="137"/>
    </location>
</feature>
<evidence type="ECO:0000256" key="9">
    <source>
        <dbReference type="PROSITE-ProRule" id="PRU00576"/>
    </source>
</evidence>
<evidence type="ECO:0000256" key="2">
    <source>
        <dbReference type="ARBA" id="ARBA00010729"/>
    </source>
</evidence>
<keyword evidence="14" id="KW-1185">Reference proteome</keyword>
<dbReference type="Gene3D" id="1.20.5.1430">
    <property type="match status" value="1"/>
</dbReference>
<dbReference type="EMBL" id="DS480474">
    <property type="protein sequence ID" value="EDO15197.1"/>
    <property type="molecule type" value="Genomic_DNA"/>
</dbReference>
<dbReference type="GO" id="GO:0051233">
    <property type="term" value="C:spindle midzone"/>
    <property type="evidence" value="ECO:0007669"/>
    <property type="project" value="EnsemblFungi"/>
</dbReference>
<evidence type="ECO:0000256" key="8">
    <source>
        <dbReference type="ARBA" id="ARBA00023306"/>
    </source>
</evidence>
<dbReference type="InParanoid" id="A7TRA1"/>
<dbReference type="GO" id="GO:0035371">
    <property type="term" value="C:microtubule plus-end"/>
    <property type="evidence" value="ECO:0007669"/>
    <property type="project" value="EnsemblFungi"/>
</dbReference>
<feature type="domain" description="Calponin-homology (CH)" evidence="11">
    <location>
        <begin position="5"/>
        <end position="106"/>
    </location>
</feature>
<evidence type="ECO:0000256" key="4">
    <source>
        <dbReference type="ARBA" id="ARBA00022618"/>
    </source>
</evidence>
<accession>A7TRA1</accession>
<dbReference type="Gene3D" id="1.10.418.10">
    <property type="entry name" value="Calponin-like domain"/>
    <property type="match status" value="1"/>
</dbReference>
<dbReference type="PROSITE" id="PS50021">
    <property type="entry name" value="CH"/>
    <property type="match status" value="1"/>
</dbReference>
<dbReference type="FunFam" id="1.10.418.10:FF:000028">
    <property type="entry name" value="RP/EB family microtubule-associated protein"/>
    <property type="match status" value="1"/>
</dbReference>
<dbReference type="PROSITE" id="PS51230">
    <property type="entry name" value="EB1_C"/>
    <property type="match status" value="1"/>
</dbReference>
<evidence type="ECO:0000256" key="1">
    <source>
        <dbReference type="ARBA" id="ARBA00004245"/>
    </source>
</evidence>
<sequence length="327" mass="37363">MSGIGESRTELLNWLNELLQLNYRKVEECGTGAAYCQIMDSIYGDIPMPRVKFTATAEYEYQTNYKILQSCFQRHRIEKTVYVDKLIKCKFQDNLEFLQWIKKFWVQNKDESPYDAQARRKYRPPTGNGSTTGSTPGVVKRKTSTVTGSNLSSNTYNSNYSSSGNLRDNSIRSASYGGVRKASNEQLLALQAELSQSHSKVTSLNKEITTYREAMDIMERERDFYFGKLRDIEILVQSTQDLIKEGVYNTTTGSDTNELNKFLGKVQHILYATEEGFEVNNVQHDSNGQHTKELNIRNTHVINEDISNKTSITSQPTDNLIIDEETF</sequence>
<dbReference type="KEGG" id="vpo:Kpol_401p2"/>
<dbReference type="Proteomes" id="UP000000267">
    <property type="component" value="Unassembled WGS sequence"/>
</dbReference>
<proteinExistence type="inferred from homology"/>
<dbReference type="GO" id="GO:0072686">
    <property type="term" value="C:mitotic spindle"/>
    <property type="evidence" value="ECO:0007669"/>
    <property type="project" value="EnsemblFungi"/>
</dbReference>
<dbReference type="InterPro" id="IPR027328">
    <property type="entry name" value="MAPRE"/>
</dbReference>
<dbReference type="GO" id="GO:0007064">
    <property type="term" value="P:mitotic sister chromatid cohesion"/>
    <property type="evidence" value="ECO:0007669"/>
    <property type="project" value="EnsemblFungi"/>
</dbReference>
<dbReference type="GO" id="GO:0030543">
    <property type="term" value="P:2-micrometer plasmid partitioning"/>
    <property type="evidence" value="ECO:0007669"/>
    <property type="project" value="EnsemblFungi"/>
</dbReference>
<keyword evidence="3" id="KW-0963">Cytoplasm</keyword>
<keyword evidence="6" id="KW-0498">Mitosis</keyword>
<protein>
    <recommendedName>
        <fullName evidence="15">Protein BIM1</fullName>
    </recommendedName>
</protein>
<dbReference type="OrthoDB" id="2119228at2759"/>
<dbReference type="FunCoup" id="A7TRA1">
    <property type="interactions" value="742"/>
</dbReference>
<dbReference type="GO" id="GO:0007019">
    <property type="term" value="P:microtubule depolymerization"/>
    <property type="evidence" value="ECO:0007669"/>
    <property type="project" value="EnsemblFungi"/>
</dbReference>
<dbReference type="SUPFAM" id="SSF47576">
    <property type="entry name" value="Calponin-homology domain, CH-domain"/>
    <property type="match status" value="1"/>
</dbReference>
<evidence type="ECO:0000256" key="7">
    <source>
        <dbReference type="ARBA" id="ARBA00023212"/>
    </source>
</evidence>
<dbReference type="PhylomeDB" id="A7TRA1"/>
<dbReference type="InterPro" id="IPR001715">
    <property type="entry name" value="CH_dom"/>
</dbReference>
<keyword evidence="7" id="KW-0206">Cytoskeleton</keyword>
<dbReference type="AlphaFoldDB" id="A7TRA1"/>
<keyword evidence="4" id="KW-0132">Cell division</keyword>
<comment type="subcellular location">
    <subcellularLocation>
        <location evidence="1">Cytoplasm</location>
        <location evidence="1">Cytoskeleton</location>
    </subcellularLocation>
</comment>
<dbReference type="Pfam" id="PF03271">
    <property type="entry name" value="EB1"/>
    <property type="match status" value="1"/>
</dbReference>
<dbReference type="HOGENOM" id="CLU_041744_2_0_1"/>
<organism evidence="14">
    <name type="scientific">Vanderwaltozyma polyspora (strain ATCC 22028 / DSM 70294 / BCRC 21397 / CBS 2163 / NBRC 10782 / NRRL Y-8283 / UCD 57-17)</name>
    <name type="common">Kluyveromyces polysporus</name>
    <dbReference type="NCBI Taxonomy" id="436907"/>
    <lineage>
        <taxon>Eukaryota</taxon>
        <taxon>Fungi</taxon>
        <taxon>Dikarya</taxon>
        <taxon>Ascomycota</taxon>
        <taxon>Saccharomycotina</taxon>
        <taxon>Saccharomycetes</taxon>
        <taxon>Saccharomycetales</taxon>
        <taxon>Saccharomycetaceae</taxon>
        <taxon>Vanderwaltozyma</taxon>
    </lineage>
</organism>
<evidence type="ECO:0000313" key="14">
    <source>
        <dbReference type="Proteomes" id="UP000000267"/>
    </source>
</evidence>
<feature type="compositionally biased region" description="Low complexity" evidence="10">
    <location>
        <begin position="147"/>
        <end position="164"/>
    </location>
</feature>
<comment type="similarity">
    <text evidence="2">Belongs to the MAPRE family.</text>
</comment>
<dbReference type="STRING" id="436907.A7TRA1"/>
<dbReference type="GO" id="GO:0031116">
    <property type="term" value="P:positive regulation of microtubule polymerization"/>
    <property type="evidence" value="ECO:0007669"/>
    <property type="project" value="EnsemblFungi"/>
</dbReference>
<dbReference type="PANTHER" id="PTHR10623">
    <property type="entry name" value="MICROTUBULE-ASSOCIATED PROTEIN RP/EB FAMILY MEMBER"/>
    <property type="match status" value="1"/>
</dbReference>
<evidence type="ECO:0000259" key="12">
    <source>
        <dbReference type="PROSITE" id="PS51230"/>
    </source>
</evidence>
<dbReference type="FunFam" id="1.20.5.1430:FF:000007">
    <property type="entry name" value="Protein BIM1"/>
    <property type="match status" value="1"/>
</dbReference>
<name>A7TRA1_VANPO</name>
<dbReference type="GO" id="GO:0031578">
    <property type="term" value="P:mitotic spindle orientation checkpoint signaling"/>
    <property type="evidence" value="ECO:0007669"/>
    <property type="project" value="EnsemblFungi"/>
</dbReference>
<dbReference type="eggNOG" id="KOG3000">
    <property type="taxonomic scope" value="Eukaryota"/>
</dbReference>
<evidence type="ECO:0008006" key="15">
    <source>
        <dbReference type="Google" id="ProtNLM"/>
    </source>
</evidence>
<dbReference type="GO" id="GO:0051010">
    <property type="term" value="F:microtubule plus-end binding"/>
    <property type="evidence" value="ECO:0007669"/>
    <property type="project" value="EnsemblFungi"/>
</dbReference>
<dbReference type="GO" id="GO:0051301">
    <property type="term" value="P:cell division"/>
    <property type="evidence" value="ECO:0007669"/>
    <property type="project" value="UniProtKB-KW"/>
</dbReference>
<dbReference type="InterPro" id="IPR036872">
    <property type="entry name" value="CH_dom_sf"/>
</dbReference>